<dbReference type="SUPFAM" id="SSF55729">
    <property type="entry name" value="Acyl-CoA N-acyltransferases (Nat)"/>
    <property type="match status" value="1"/>
</dbReference>
<comment type="caution">
    <text evidence="1">The sequence shown here is derived from an EMBL/GenBank/DDBJ whole genome shotgun (WGS) entry which is preliminary data.</text>
</comment>
<evidence type="ECO:0000313" key="1">
    <source>
        <dbReference type="EMBL" id="TKJ41052.1"/>
    </source>
</evidence>
<evidence type="ECO:0000313" key="2">
    <source>
        <dbReference type="Proteomes" id="UP000319619"/>
    </source>
</evidence>
<dbReference type="AlphaFoldDB" id="A0A532V1P6"/>
<dbReference type="Proteomes" id="UP000319619">
    <property type="component" value="Unassembled WGS sequence"/>
</dbReference>
<dbReference type="EMBL" id="NJBN01000003">
    <property type="protein sequence ID" value="TKJ41052.1"/>
    <property type="molecule type" value="Genomic_DNA"/>
</dbReference>
<dbReference type="InterPro" id="IPR016181">
    <property type="entry name" value="Acyl_CoA_acyltransferase"/>
</dbReference>
<proteinExistence type="predicted"/>
<protein>
    <recommendedName>
        <fullName evidence="3">N-acetyltransferase domain-containing protein</fullName>
    </recommendedName>
</protein>
<dbReference type="SUPFAM" id="SSF88697">
    <property type="entry name" value="PUA domain-like"/>
    <property type="match status" value="1"/>
</dbReference>
<organism evidence="1 2">
    <name type="scientific">candidate division LCP-89 bacterium B3_LCP</name>
    <dbReference type="NCBI Taxonomy" id="2012998"/>
    <lineage>
        <taxon>Bacteria</taxon>
        <taxon>Pseudomonadati</taxon>
        <taxon>Bacteria division LCP-89</taxon>
    </lineage>
</organism>
<gene>
    <name evidence="1" type="ORF">CEE37_05140</name>
</gene>
<dbReference type="Gene3D" id="2.30.130.30">
    <property type="entry name" value="Hypothetical protein"/>
    <property type="match status" value="1"/>
</dbReference>
<name>A0A532V1P6_UNCL8</name>
<accession>A0A532V1P6</accession>
<evidence type="ECO:0008006" key="3">
    <source>
        <dbReference type="Google" id="ProtNLM"/>
    </source>
</evidence>
<dbReference type="InterPro" id="IPR015947">
    <property type="entry name" value="PUA-like_sf"/>
</dbReference>
<reference evidence="1 2" key="1">
    <citation type="submission" date="2017-06" db="EMBL/GenBank/DDBJ databases">
        <title>Novel microbial phyla capable of carbon fixation and sulfur reduction in deep-sea sediments.</title>
        <authorList>
            <person name="Huang J."/>
            <person name="Baker B."/>
            <person name="Wang Y."/>
        </authorList>
    </citation>
    <scope>NUCLEOTIDE SEQUENCE [LARGE SCALE GENOMIC DNA]</scope>
    <source>
        <strain evidence="1">B3_LCP</strain>
    </source>
</reference>
<sequence>MKIEIKKIETKEKHLDPSLIVDHQTVVLEAEDLYPGIHVWYDKKAKPGLESGERIGYLVTKNGIPVGAALAKHDENSKICTVRVRDEAIHDGIGKILFLLMAMNLRIGTKKVHFTAPENLWDKYSKFFEEMGFTNRGYFEDQYRLFDPEIFAEADYKYFSNFVFRNYLPLYAGLIANINGEKIDMILSLKPVYAERVINKTKIMELRKKFSSKWIGKWALIYSSSPIQAFVAKVKVKDVIQDTPESLWLKWHDAIDCRLEEFTAYTHGINIIYGIVLDDVQKIEPIPKWQLEHLLHRDLVPPQSYLGVENNPDWKSAVGMSHLMRGLNDLSL</sequence>